<dbReference type="Pfam" id="PF03865">
    <property type="entry name" value="ShlB"/>
    <property type="match status" value="1"/>
</dbReference>
<keyword evidence="3" id="KW-0998">Cell outer membrane</keyword>
<dbReference type="EMBL" id="BSOS01000006">
    <property type="protein sequence ID" value="GLR65642.1"/>
    <property type="molecule type" value="Genomic_DNA"/>
</dbReference>
<evidence type="ECO:0008006" key="9">
    <source>
        <dbReference type="Google" id="ProtNLM"/>
    </source>
</evidence>
<evidence type="ECO:0000259" key="5">
    <source>
        <dbReference type="Pfam" id="PF03865"/>
    </source>
</evidence>
<keyword evidence="1" id="KW-1134">Transmembrane beta strand</keyword>
<accession>A0ABQ6A1X4</accession>
<evidence type="ECO:0000256" key="4">
    <source>
        <dbReference type="SAM" id="SignalP"/>
    </source>
</evidence>
<gene>
    <name evidence="7" type="ORF">GCM10010909_03200</name>
</gene>
<reference evidence="8" key="1">
    <citation type="journal article" date="2019" name="Int. J. Syst. Evol. Microbiol.">
        <title>The Global Catalogue of Microorganisms (GCM) 10K type strain sequencing project: providing services to taxonomists for standard genome sequencing and annotation.</title>
        <authorList>
            <consortium name="The Broad Institute Genomics Platform"/>
            <consortium name="The Broad Institute Genome Sequencing Center for Infectious Disease"/>
            <person name="Wu L."/>
            <person name="Ma J."/>
        </authorList>
    </citation>
    <scope>NUCLEOTIDE SEQUENCE [LARGE SCALE GENOMIC DNA]</scope>
    <source>
        <strain evidence="8">NBRC 112502</strain>
    </source>
</reference>
<evidence type="ECO:0000256" key="3">
    <source>
        <dbReference type="ARBA" id="ARBA00023237"/>
    </source>
</evidence>
<feature type="domain" description="Polypeptide-transport-associated ShlB-type" evidence="6">
    <location>
        <begin position="72"/>
        <end position="144"/>
    </location>
</feature>
<keyword evidence="2" id="KW-0812">Transmembrane</keyword>
<dbReference type="Proteomes" id="UP001156641">
    <property type="component" value="Unassembled WGS sequence"/>
</dbReference>
<protein>
    <recommendedName>
        <fullName evidence="9">Hemolysin activation/secretion protein</fullName>
    </recommendedName>
</protein>
<dbReference type="InterPro" id="IPR005565">
    <property type="entry name" value="Hemolysn_activator_HlyB_C"/>
</dbReference>
<evidence type="ECO:0000313" key="8">
    <source>
        <dbReference type="Proteomes" id="UP001156641"/>
    </source>
</evidence>
<sequence length="576" mass="61538">MRVPEAVRLAAGALLLMLAGAHKAAAQSAVPSFPQASPLPHIVPQSPPQLGAGLPSFQAPAAEGALPSAVIQVRSVTIIGATAFPQARLDGLTGGLAGQSVTLQKIAAARRALLDLYRSHGFILTTVSLDIDAAGNVRFIVTEGRIVEVKLSQDIGPAGTMVLRFLDHLTTERPLREASLERWLLLAQQVPGVSVHAVLQSGSDDPGALTLVAEVSKQSVSGVVTADNRGFKAAGPVEGLAVADLNSMTAQGDQTEISMFHTDVGTDNFGQIAESFFVGNDGLRLKFYGGAGRANPNGVLGTVHYQSSITVFGAMASYPLILRRNQALNLMLHFDGVEDAISIAGIPTSYDSLRVARLGGQYAWQDLWAGNARDALSVLNLQVSEGVPYFGASPDGRTAPPAGRSEEKFDFWKVGGSISRTQTLFSPFTGATVALRTEAGGQYASEILPSEEEFYLGGNRFTRGFYSGQVVGDKALYATAELQLNTGYDFSVLSRDIDLGTQFYGFYDWGETWSNLHTDLEHRVRSVGGGVRMGLTRYLEMDGEVTERLTTRLEPAATKLRPLAETVVYWGVTARY</sequence>
<evidence type="ECO:0000256" key="1">
    <source>
        <dbReference type="ARBA" id="ARBA00022452"/>
    </source>
</evidence>
<feature type="domain" description="Haemolysin activator HlyB C-terminal" evidence="5">
    <location>
        <begin position="216"/>
        <end position="532"/>
    </location>
</feature>
<dbReference type="Pfam" id="PF08479">
    <property type="entry name" value="POTRA_2"/>
    <property type="match status" value="1"/>
</dbReference>
<dbReference type="InterPro" id="IPR051544">
    <property type="entry name" value="TPS_OM_transporter"/>
</dbReference>
<comment type="caution">
    <text evidence="7">The sequence shown here is derived from an EMBL/GenBank/DDBJ whole genome shotgun (WGS) entry which is preliminary data.</text>
</comment>
<keyword evidence="1" id="KW-0472">Membrane</keyword>
<evidence type="ECO:0000313" key="7">
    <source>
        <dbReference type="EMBL" id="GLR65642.1"/>
    </source>
</evidence>
<dbReference type="InterPro" id="IPR013686">
    <property type="entry name" value="Polypept-transport_assoc_ShlB"/>
</dbReference>
<proteinExistence type="predicted"/>
<dbReference type="Gene3D" id="3.10.20.310">
    <property type="entry name" value="membrane protein fhac"/>
    <property type="match status" value="1"/>
</dbReference>
<organism evidence="7 8">
    <name type="scientific">Acidocella aquatica</name>
    <dbReference type="NCBI Taxonomy" id="1922313"/>
    <lineage>
        <taxon>Bacteria</taxon>
        <taxon>Pseudomonadati</taxon>
        <taxon>Pseudomonadota</taxon>
        <taxon>Alphaproteobacteria</taxon>
        <taxon>Acetobacterales</taxon>
        <taxon>Acidocellaceae</taxon>
        <taxon>Acidocella</taxon>
    </lineage>
</organism>
<dbReference type="PANTHER" id="PTHR34597:SF6">
    <property type="entry name" value="BLR6126 PROTEIN"/>
    <property type="match status" value="1"/>
</dbReference>
<feature type="chain" id="PRO_5045395372" description="Hemolysin activation/secretion protein" evidence="4">
    <location>
        <begin position="25"/>
        <end position="576"/>
    </location>
</feature>
<feature type="signal peptide" evidence="4">
    <location>
        <begin position="1"/>
        <end position="24"/>
    </location>
</feature>
<keyword evidence="4" id="KW-0732">Signal</keyword>
<keyword evidence="8" id="KW-1185">Reference proteome</keyword>
<name>A0ABQ6A1X4_9PROT</name>
<dbReference type="PANTHER" id="PTHR34597">
    <property type="entry name" value="SLR1661 PROTEIN"/>
    <property type="match status" value="1"/>
</dbReference>
<evidence type="ECO:0000259" key="6">
    <source>
        <dbReference type="Pfam" id="PF08479"/>
    </source>
</evidence>
<evidence type="ECO:0000256" key="2">
    <source>
        <dbReference type="ARBA" id="ARBA00022692"/>
    </source>
</evidence>
<dbReference type="Gene3D" id="2.40.160.50">
    <property type="entry name" value="membrane protein fhac: a member of the omp85/tpsb transporter family"/>
    <property type="match status" value="1"/>
</dbReference>